<dbReference type="InterPro" id="IPR050833">
    <property type="entry name" value="Poly_Biosynth_Transport"/>
</dbReference>
<feature type="transmembrane region" description="Helical" evidence="6">
    <location>
        <begin position="442"/>
        <end position="463"/>
    </location>
</feature>
<keyword evidence="2" id="KW-1003">Cell membrane</keyword>
<feature type="transmembrane region" description="Helical" evidence="6">
    <location>
        <begin position="88"/>
        <end position="112"/>
    </location>
</feature>
<feature type="transmembrane region" description="Helical" evidence="6">
    <location>
        <begin position="163"/>
        <end position="181"/>
    </location>
</feature>
<feature type="transmembrane region" description="Helical" evidence="6">
    <location>
        <begin position="361"/>
        <end position="384"/>
    </location>
</feature>
<evidence type="ECO:0000256" key="2">
    <source>
        <dbReference type="ARBA" id="ARBA00022475"/>
    </source>
</evidence>
<dbReference type="Proteomes" id="UP000565468">
    <property type="component" value="Unassembled WGS sequence"/>
</dbReference>
<organism evidence="7 8">
    <name type="scientific">Paenibacillus lemnae</name>
    <dbReference type="NCBI Taxonomy" id="1330551"/>
    <lineage>
        <taxon>Bacteria</taxon>
        <taxon>Bacillati</taxon>
        <taxon>Bacillota</taxon>
        <taxon>Bacilli</taxon>
        <taxon>Bacillales</taxon>
        <taxon>Paenibacillaceae</taxon>
        <taxon>Paenibacillus</taxon>
    </lineage>
</organism>
<dbReference type="InterPro" id="IPR024923">
    <property type="entry name" value="PG_synth_SpoVB"/>
</dbReference>
<dbReference type="PANTHER" id="PTHR30250:SF21">
    <property type="entry name" value="LIPID II FLIPPASE MURJ"/>
    <property type="match status" value="1"/>
</dbReference>
<name>A0A848M3L2_PAELE</name>
<feature type="transmembrane region" description="Helical" evidence="6">
    <location>
        <begin position="326"/>
        <end position="349"/>
    </location>
</feature>
<evidence type="ECO:0000256" key="3">
    <source>
        <dbReference type="ARBA" id="ARBA00022692"/>
    </source>
</evidence>
<feature type="transmembrane region" description="Helical" evidence="6">
    <location>
        <begin position="187"/>
        <end position="212"/>
    </location>
</feature>
<evidence type="ECO:0000313" key="8">
    <source>
        <dbReference type="Proteomes" id="UP000565468"/>
    </source>
</evidence>
<dbReference type="AlphaFoldDB" id="A0A848M3L2"/>
<comment type="subcellular location">
    <subcellularLocation>
        <location evidence="1">Cell membrane</location>
        <topology evidence="1">Multi-pass membrane protein</topology>
    </subcellularLocation>
</comment>
<protein>
    <submittedName>
        <fullName evidence="7">Polysaccharide biosynthesis protein</fullName>
    </submittedName>
</protein>
<feature type="transmembrane region" description="Helical" evidence="6">
    <location>
        <begin position="416"/>
        <end position="435"/>
    </location>
</feature>
<sequence length="544" mass="57739">MAKKDTFIKGTIILAAAALVARVLGLAQRIPLEHLLNDVGQSAFTIANNVYLILLALATAGVPSTLSKMVSERYAMNRPAEAKRVYQAALYFSAGAGIIITMLLYFSAPYYATHIAKLPEAAPAIQALAPALLLFPTIAIMRGYFQGRNFMTPGGVSQIVEQIARVVTGIGLAYILIRIGYDDQWAAAGATFGGVLGSIAAFCVMLAFGLKLRRQDKVQNELGADTSIPLGGIYKAIFTLSIPIVLSSVTVPSVNFLDTSLVKPLLNGVIGPNQATAALAVLGTRAQSIAGIPPILAVALAQSLIPIISAAYARKDQEHLQSQVTLALRVSILSGMPVVLVLAAASYSLNGLLFSSLGGSGIIMMLTLTTIFQITMVTSGSILLGTGKAKITMLHVLVGLIVKLVFSILLAPLLGIYGIITATALCFLIITFLNVRTIKGIVPFSILGTRWISFGVTVLAGFAAGYGTNTLGIQLVQVMPDRLAFLITCCFVGLIVGVVYLLLLVVLGVLRKSELAGYPRVLQKVFRPLMRLQPSVFREHDVNK</sequence>
<dbReference type="EMBL" id="JABBPN010000005">
    <property type="protein sequence ID" value="NMO95618.1"/>
    <property type="molecule type" value="Genomic_DNA"/>
</dbReference>
<comment type="caution">
    <text evidence="7">The sequence shown here is derived from an EMBL/GenBank/DDBJ whole genome shotgun (WGS) entry which is preliminary data.</text>
</comment>
<keyword evidence="5 6" id="KW-0472">Membrane</keyword>
<feature type="transmembrane region" description="Helical" evidence="6">
    <location>
        <begin position="233"/>
        <end position="257"/>
    </location>
</feature>
<keyword evidence="8" id="KW-1185">Reference proteome</keyword>
<evidence type="ECO:0000256" key="5">
    <source>
        <dbReference type="ARBA" id="ARBA00023136"/>
    </source>
</evidence>
<keyword evidence="4 6" id="KW-1133">Transmembrane helix</keyword>
<accession>A0A848M3L2</accession>
<feature type="transmembrane region" description="Helical" evidence="6">
    <location>
        <begin position="124"/>
        <end position="142"/>
    </location>
</feature>
<dbReference type="PIRSF" id="PIRSF038958">
    <property type="entry name" value="PG_synth_SpoVB"/>
    <property type="match status" value="1"/>
</dbReference>
<evidence type="ECO:0000313" key="7">
    <source>
        <dbReference type="EMBL" id="NMO95618.1"/>
    </source>
</evidence>
<feature type="transmembrane region" description="Helical" evidence="6">
    <location>
        <begin position="483"/>
        <end position="510"/>
    </location>
</feature>
<dbReference type="RefSeq" id="WP_169504400.1">
    <property type="nucleotide sequence ID" value="NZ_JABBPN010000005.1"/>
</dbReference>
<feature type="transmembrane region" description="Helical" evidence="6">
    <location>
        <begin position="391"/>
        <end position="410"/>
    </location>
</feature>
<dbReference type="CDD" id="cd13124">
    <property type="entry name" value="MATE_SpoVB_like"/>
    <property type="match status" value="1"/>
</dbReference>
<feature type="transmembrane region" description="Helical" evidence="6">
    <location>
        <begin position="49"/>
        <end position="67"/>
    </location>
</feature>
<evidence type="ECO:0000256" key="4">
    <source>
        <dbReference type="ARBA" id="ARBA00022989"/>
    </source>
</evidence>
<feature type="transmembrane region" description="Helical" evidence="6">
    <location>
        <begin position="295"/>
        <end position="314"/>
    </location>
</feature>
<gene>
    <name evidence="7" type="ORF">HII30_07515</name>
</gene>
<proteinExistence type="predicted"/>
<dbReference type="PANTHER" id="PTHR30250">
    <property type="entry name" value="PST FAMILY PREDICTED COLANIC ACID TRANSPORTER"/>
    <property type="match status" value="1"/>
</dbReference>
<dbReference type="Pfam" id="PF01943">
    <property type="entry name" value="Polysacc_synt"/>
    <property type="match status" value="1"/>
</dbReference>
<evidence type="ECO:0000256" key="6">
    <source>
        <dbReference type="SAM" id="Phobius"/>
    </source>
</evidence>
<dbReference type="GO" id="GO:0005886">
    <property type="term" value="C:plasma membrane"/>
    <property type="evidence" value="ECO:0007669"/>
    <property type="project" value="UniProtKB-SubCell"/>
</dbReference>
<dbReference type="InterPro" id="IPR002797">
    <property type="entry name" value="Polysacc_synth"/>
</dbReference>
<keyword evidence="3 6" id="KW-0812">Transmembrane</keyword>
<reference evidence="7 8" key="1">
    <citation type="submission" date="2020-04" db="EMBL/GenBank/DDBJ databases">
        <title>Paenibacillus algicola sp. nov., a novel marine bacterium producing alginate lyase.</title>
        <authorList>
            <person name="Huang H."/>
        </authorList>
    </citation>
    <scope>NUCLEOTIDE SEQUENCE [LARGE SCALE GENOMIC DNA]</scope>
    <source>
        <strain evidence="7 8">L7-75</strain>
    </source>
</reference>
<evidence type="ECO:0000256" key="1">
    <source>
        <dbReference type="ARBA" id="ARBA00004651"/>
    </source>
</evidence>